<dbReference type="EMBL" id="JAPVEA010000008">
    <property type="protein sequence ID" value="KAJ5440007.1"/>
    <property type="molecule type" value="Genomic_DNA"/>
</dbReference>
<reference evidence="2" key="2">
    <citation type="journal article" date="2023" name="IMA Fungus">
        <title>Comparative genomic study of the Penicillium genus elucidates a diverse pangenome and 15 lateral gene transfer events.</title>
        <authorList>
            <person name="Petersen C."/>
            <person name="Sorensen T."/>
            <person name="Nielsen M.R."/>
            <person name="Sondergaard T.E."/>
            <person name="Sorensen J.L."/>
            <person name="Fitzpatrick D.A."/>
            <person name="Frisvad J.C."/>
            <person name="Nielsen K.L."/>
        </authorList>
    </citation>
    <scope>NUCLEOTIDE SEQUENCE</scope>
    <source>
        <strain evidence="2">IBT 16125</strain>
    </source>
</reference>
<feature type="domain" description="Cyanovirin-N" evidence="1">
    <location>
        <begin position="2"/>
        <end position="91"/>
    </location>
</feature>
<dbReference type="InterPro" id="IPR036673">
    <property type="entry name" value="Cyanovirin-N_sf"/>
</dbReference>
<dbReference type="SMART" id="SM01111">
    <property type="entry name" value="CVNH"/>
    <property type="match status" value="1"/>
</dbReference>
<sequence length="91" mass="10222">MAFHRNSININLRNRHTLSCRCERPNGSWSYSQLDLNICLGNNNGEFIWGGDSFAHSATEIRLSLEGPERAPWLHAELNDHDGTHQCASGC</sequence>
<dbReference type="Proteomes" id="UP001213681">
    <property type="component" value="Unassembled WGS sequence"/>
</dbReference>
<protein>
    <submittedName>
        <fullName evidence="2">Cyanovirin-N family protein</fullName>
    </submittedName>
</protein>
<dbReference type="PANTHER" id="PTHR42076:SF1">
    <property type="entry name" value="CYANOVIRIN-N DOMAIN-CONTAINING PROTEIN"/>
    <property type="match status" value="1"/>
</dbReference>
<dbReference type="RefSeq" id="XP_056763236.1">
    <property type="nucleotide sequence ID" value="XM_056914387.1"/>
</dbReference>
<evidence type="ECO:0000313" key="2">
    <source>
        <dbReference type="EMBL" id="KAJ5440007.1"/>
    </source>
</evidence>
<evidence type="ECO:0000259" key="1">
    <source>
        <dbReference type="SMART" id="SM01111"/>
    </source>
</evidence>
<proteinExistence type="predicted"/>
<dbReference type="GeneID" id="81604630"/>
<dbReference type="AlphaFoldDB" id="A0AAD6G0R7"/>
<reference evidence="2" key="1">
    <citation type="submission" date="2022-12" db="EMBL/GenBank/DDBJ databases">
        <authorList>
            <person name="Petersen C."/>
        </authorList>
    </citation>
    <scope>NUCLEOTIDE SEQUENCE</scope>
    <source>
        <strain evidence="2">IBT 16125</strain>
    </source>
</reference>
<dbReference type="Pfam" id="PF08881">
    <property type="entry name" value="CVNH"/>
    <property type="match status" value="1"/>
</dbReference>
<dbReference type="PANTHER" id="PTHR42076">
    <property type="entry name" value="CYANOVIRIN-N HOMOLOG"/>
    <property type="match status" value="1"/>
</dbReference>
<evidence type="ECO:0000313" key="3">
    <source>
        <dbReference type="Proteomes" id="UP001213681"/>
    </source>
</evidence>
<accession>A0AAD6G0R7</accession>
<organism evidence="2 3">
    <name type="scientific">Penicillium daleae</name>
    <dbReference type="NCBI Taxonomy" id="63821"/>
    <lineage>
        <taxon>Eukaryota</taxon>
        <taxon>Fungi</taxon>
        <taxon>Dikarya</taxon>
        <taxon>Ascomycota</taxon>
        <taxon>Pezizomycotina</taxon>
        <taxon>Eurotiomycetes</taxon>
        <taxon>Eurotiomycetidae</taxon>
        <taxon>Eurotiales</taxon>
        <taxon>Aspergillaceae</taxon>
        <taxon>Penicillium</taxon>
    </lineage>
</organism>
<dbReference type="SUPFAM" id="SSF51322">
    <property type="entry name" value="Cyanovirin-N"/>
    <property type="match status" value="1"/>
</dbReference>
<dbReference type="InterPro" id="IPR011058">
    <property type="entry name" value="Cyanovirin-N"/>
</dbReference>
<comment type="caution">
    <text evidence="2">The sequence shown here is derived from an EMBL/GenBank/DDBJ whole genome shotgun (WGS) entry which is preliminary data.</text>
</comment>
<dbReference type="Gene3D" id="2.30.60.10">
    <property type="entry name" value="Cyanovirin-N"/>
    <property type="match status" value="1"/>
</dbReference>
<gene>
    <name evidence="2" type="ORF">N7458_011005</name>
</gene>
<name>A0AAD6G0R7_9EURO</name>
<keyword evidence="3" id="KW-1185">Reference proteome</keyword>